<dbReference type="Proteomes" id="UP000575985">
    <property type="component" value="Unassembled WGS sequence"/>
</dbReference>
<comment type="caution">
    <text evidence="2">The sequence shown here is derived from an EMBL/GenBank/DDBJ whole genome shotgun (WGS) entry which is preliminary data.</text>
</comment>
<feature type="region of interest" description="Disordered" evidence="1">
    <location>
        <begin position="1"/>
        <end position="81"/>
    </location>
</feature>
<dbReference type="EMBL" id="JACCFO010000001">
    <property type="protein sequence ID" value="NYI97422.1"/>
    <property type="molecule type" value="Genomic_DNA"/>
</dbReference>
<evidence type="ECO:0000313" key="2">
    <source>
        <dbReference type="EMBL" id="NYI97422.1"/>
    </source>
</evidence>
<feature type="region of interest" description="Disordered" evidence="1">
    <location>
        <begin position="102"/>
        <end position="168"/>
    </location>
</feature>
<feature type="region of interest" description="Disordered" evidence="1">
    <location>
        <begin position="239"/>
        <end position="291"/>
    </location>
</feature>
<dbReference type="RefSeq" id="WP_386697279.1">
    <property type="nucleotide sequence ID" value="NZ_JBHRWP010000021.1"/>
</dbReference>
<feature type="compositionally biased region" description="Low complexity" evidence="1">
    <location>
        <begin position="274"/>
        <end position="285"/>
    </location>
</feature>
<evidence type="ECO:0000313" key="3">
    <source>
        <dbReference type="Proteomes" id="UP000575985"/>
    </source>
</evidence>
<evidence type="ECO:0000256" key="1">
    <source>
        <dbReference type="SAM" id="MobiDB-lite"/>
    </source>
</evidence>
<feature type="region of interest" description="Disordered" evidence="1">
    <location>
        <begin position="184"/>
        <end position="203"/>
    </location>
</feature>
<sequence>MARDLPREAVCSGCDGHRTVPGGPPGHPAAGGEVPCPACGGTGRIPWRPRADADALLPGDPGAPDTPAGPAAPAQAADSAADAVLGPPAGRRLRLSAPARAAAPVGAATRAKPSARVALGAPDALPLRQAGTAPGERRRDTAAAEPAGAEGGAEPPPEPARPTGHAVPAGARPLRALDEAVRPLASADHDQDPFGDARGRVPRRPRVLGAAAGAVGPARTASCTPCSASARWTRAAWPRRAAAPPLHLGGAGPAPARTRTEANARARQRGPLGSSAARTRSSTSAPGVRAG</sequence>
<feature type="compositionally biased region" description="Low complexity" evidence="1">
    <location>
        <begin position="58"/>
        <end position="81"/>
    </location>
</feature>
<gene>
    <name evidence="2" type="ORF">HNR12_003699</name>
</gene>
<feature type="compositionally biased region" description="Low complexity" evidence="1">
    <location>
        <begin position="102"/>
        <end position="112"/>
    </location>
</feature>
<proteinExistence type="predicted"/>
<reference evidence="2 3" key="1">
    <citation type="submission" date="2020-07" db="EMBL/GenBank/DDBJ databases">
        <title>Sequencing the genomes of 1000 actinobacteria strains.</title>
        <authorList>
            <person name="Klenk H.-P."/>
        </authorList>
    </citation>
    <scope>NUCLEOTIDE SEQUENCE [LARGE SCALE GENOMIC DNA]</scope>
    <source>
        <strain evidence="2 3">DSM 45927</strain>
    </source>
</reference>
<accession>A0A853BSW8</accession>
<protein>
    <submittedName>
        <fullName evidence="2">Uncharacterized protein</fullName>
    </submittedName>
</protein>
<keyword evidence="3" id="KW-1185">Reference proteome</keyword>
<dbReference type="AlphaFoldDB" id="A0A853BSW8"/>
<name>A0A853BSW8_9ACTN</name>
<organism evidence="2 3">
    <name type="scientific">Streptomonospora nanhaiensis</name>
    <dbReference type="NCBI Taxonomy" id="1323731"/>
    <lineage>
        <taxon>Bacteria</taxon>
        <taxon>Bacillati</taxon>
        <taxon>Actinomycetota</taxon>
        <taxon>Actinomycetes</taxon>
        <taxon>Streptosporangiales</taxon>
        <taxon>Nocardiopsidaceae</taxon>
        <taxon>Streptomonospora</taxon>
    </lineage>
</organism>
<feature type="compositionally biased region" description="Basic and acidic residues" evidence="1">
    <location>
        <begin position="184"/>
        <end position="199"/>
    </location>
</feature>
<feature type="compositionally biased region" description="Low complexity" evidence="1">
    <location>
        <begin position="239"/>
        <end position="257"/>
    </location>
</feature>